<accession>A0A6A6ZLR0</accession>
<protein>
    <submittedName>
        <fullName evidence="1">Uncharacterized protein</fullName>
    </submittedName>
</protein>
<sequence>MPNTGVARCTMEGMERPRVAFQGRVAGRAQNKFATCEDGSESLWAQAECDGADGPIVCLCATRRVASSMMPISPYYSHTHLPGPQQQANLSAAPIQGGAWFRRHGSAIVQVREAGTISGCHDALGLSPECLFRDMTAGDVDAQRALLASRFGRTLTGAGGQWAARRWSARVVQLHNGRLAAVRTRVWRGADIGCGRGRTVAALDAGDAIARRHHGWRRARASGAAAASKTLLPICFLSCSDSPAPPPLAVACSTAQYTSSSFTTHHPSHSYAATGADCTDACNPPAAGDP</sequence>
<proteinExistence type="predicted"/>
<reference evidence="1" key="1">
    <citation type="journal article" date="2020" name="Stud. Mycol.">
        <title>101 Dothideomycetes genomes: a test case for predicting lifestyles and emergence of pathogens.</title>
        <authorList>
            <person name="Haridas S."/>
            <person name="Albert R."/>
            <person name="Binder M."/>
            <person name="Bloem J."/>
            <person name="Labutti K."/>
            <person name="Salamov A."/>
            <person name="Andreopoulos B."/>
            <person name="Baker S."/>
            <person name="Barry K."/>
            <person name="Bills G."/>
            <person name="Bluhm B."/>
            <person name="Cannon C."/>
            <person name="Castanera R."/>
            <person name="Culley D."/>
            <person name="Daum C."/>
            <person name="Ezra D."/>
            <person name="Gonzalez J."/>
            <person name="Henrissat B."/>
            <person name="Kuo A."/>
            <person name="Liang C."/>
            <person name="Lipzen A."/>
            <person name="Lutzoni F."/>
            <person name="Magnuson J."/>
            <person name="Mondo S."/>
            <person name="Nolan M."/>
            <person name="Ohm R."/>
            <person name="Pangilinan J."/>
            <person name="Park H.-J."/>
            <person name="Ramirez L."/>
            <person name="Alfaro M."/>
            <person name="Sun H."/>
            <person name="Tritt A."/>
            <person name="Yoshinaga Y."/>
            <person name="Zwiers L.-H."/>
            <person name="Turgeon B."/>
            <person name="Goodwin S."/>
            <person name="Spatafora J."/>
            <person name="Crous P."/>
            <person name="Grigoriev I."/>
        </authorList>
    </citation>
    <scope>NUCLEOTIDE SEQUENCE</scope>
    <source>
        <strain evidence="1">CBS 113818</strain>
    </source>
</reference>
<evidence type="ECO:0000313" key="1">
    <source>
        <dbReference type="EMBL" id="KAF2821876.1"/>
    </source>
</evidence>
<evidence type="ECO:0000313" key="2">
    <source>
        <dbReference type="Proteomes" id="UP000799424"/>
    </source>
</evidence>
<organism evidence="1 2">
    <name type="scientific">Ophiobolus disseminans</name>
    <dbReference type="NCBI Taxonomy" id="1469910"/>
    <lineage>
        <taxon>Eukaryota</taxon>
        <taxon>Fungi</taxon>
        <taxon>Dikarya</taxon>
        <taxon>Ascomycota</taxon>
        <taxon>Pezizomycotina</taxon>
        <taxon>Dothideomycetes</taxon>
        <taxon>Pleosporomycetidae</taxon>
        <taxon>Pleosporales</taxon>
        <taxon>Pleosporineae</taxon>
        <taxon>Phaeosphaeriaceae</taxon>
        <taxon>Ophiobolus</taxon>
    </lineage>
</organism>
<dbReference type="Proteomes" id="UP000799424">
    <property type="component" value="Unassembled WGS sequence"/>
</dbReference>
<keyword evidence="2" id="KW-1185">Reference proteome</keyword>
<gene>
    <name evidence="1" type="ORF">CC86DRAFT_426434</name>
</gene>
<dbReference type="AlphaFoldDB" id="A0A6A6ZLR0"/>
<name>A0A6A6ZLR0_9PLEO</name>
<dbReference type="EMBL" id="MU006236">
    <property type="protein sequence ID" value="KAF2821876.1"/>
    <property type="molecule type" value="Genomic_DNA"/>
</dbReference>